<dbReference type="PIRSF" id="PIRSF000124">
    <property type="entry name" value="UDPglc_GDPman_dh"/>
    <property type="match status" value="1"/>
</dbReference>
<dbReference type="GO" id="GO:0006065">
    <property type="term" value="P:UDP-glucuronate biosynthetic process"/>
    <property type="evidence" value="ECO:0007669"/>
    <property type="project" value="UniProtKB-UniPathway"/>
</dbReference>
<dbReference type="RefSeq" id="WP_092530312.1">
    <property type="nucleotide sequence ID" value="NZ_FOWW01000003.1"/>
</dbReference>
<feature type="binding site" evidence="10">
    <location>
        <position position="89"/>
    </location>
    <ligand>
        <name>NAD(+)</name>
        <dbReference type="ChEBI" id="CHEBI:57540"/>
    </ligand>
</feature>
<dbReference type="InterPro" id="IPR008927">
    <property type="entry name" value="6-PGluconate_DH-like_C_sf"/>
</dbReference>
<feature type="binding site" evidence="10">
    <location>
        <position position="261"/>
    </location>
    <ligand>
        <name>NAD(+)</name>
        <dbReference type="ChEBI" id="CHEBI:57540"/>
    </ligand>
</feature>
<dbReference type="InterPro" id="IPR017476">
    <property type="entry name" value="UDP-Glc/GDP-Man"/>
</dbReference>
<protein>
    <recommendedName>
        <fullName evidence="3 7">UDP-glucose 6-dehydrogenase</fullName>
        <ecNumber evidence="3 7">1.1.1.22</ecNumber>
    </recommendedName>
</protein>
<dbReference type="PIRSF" id="PIRSF500134">
    <property type="entry name" value="UDPglc_DH_bac"/>
    <property type="match status" value="1"/>
</dbReference>
<dbReference type="Pfam" id="PF00984">
    <property type="entry name" value="UDPG_MGDP_dh"/>
    <property type="match status" value="1"/>
</dbReference>
<dbReference type="Gene3D" id="3.40.50.720">
    <property type="entry name" value="NAD(P)-binding Rossmann-like Domain"/>
    <property type="match status" value="2"/>
</dbReference>
<accession>A0A1I5TZJ9</accession>
<feature type="binding site" evidence="9">
    <location>
        <position position="255"/>
    </location>
    <ligand>
        <name>substrate</name>
    </ligand>
</feature>
<evidence type="ECO:0000256" key="5">
    <source>
        <dbReference type="ARBA" id="ARBA00023027"/>
    </source>
</evidence>
<organism evidence="12 13">
    <name type="scientific">Amycolatopsis arida</name>
    <dbReference type="NCBI Taxonomy" id="587909"/>
    <lineage>
        <taxon>Bacteria</taxon>
        <taxon>Bacillati</taxon>
        <taxon>Actinomycetota</taxon>
        <taxon>Actinomycetes</taxon>
        <taxon>Pseudonocardiales</taxon>
        <taxon>Pseudonocardiaceae</taxon>
        <taxon>Amycolatopsis</taxon>
    </lineage>
</organism>
<dbReference type="EMBL" id="FOWW01000003">
    <property type="protein sequence ID" value="SFP88464.1"/>
    <property type="molecule type" value="Genomic_DNA"/>
</dbReference>
<reference evidence="13" key="1">
    <citation type="submission" date="2016-10" db="EMBL/GenBank/DDBJ databases">
        <authorList>
            <person name="Varghese N."/>
            <person name="Submissions S."/>
        </authorList>
    </citation>
    <scope>NUCLEOTIDE SEQUENCE [LARGE SCALE GENOMIC DNA]</scope>
    <source>
        <strain evidence="13">CGMCC 4.5579</strain>
    </source>
</reference>
<feature type="binding site" evidence="10">
    <location>
        <position position="326"/>
    </location>
    <ligand>
        <name>NAD(+)</name>
        <dbReference type="ChEBI" id="CHEBI:57540"/>
    </ligand>
</feature>
<feature type="active site" description="Nucleophile" evidence="8">
    <location>
        <position position="258"/>
    </location>
</feature>
<dbReference type="SUPFAM" id="SSF48179">
    <property type="entry name" value="6-phosphogluconate dehydrogenase C-terminal domain-like"/>
    <property type="match status" value="1"/>
</dbReference>
<feature type="binding site" evidence="9">
    <location>
        <position position="202"/>
    </location>
    <ligand>
        <name>substrate</name>
    </ligand>
</feature>
<dbReference type="PROSITE" id="PS51257">
    <property type="entry name" value="PROKAR_LIPOPROTEIN"/>
    <property type="match status" value="1"/>
</dbReference>
<comment type="similarity">
    <text evidence="2 7">Belongs to the UDP-glucose/GDP-mannose dehydrogenase family.</text>
</comment>
<feature type="binding site" evidence="10">
    <location>
        <position position="124"/>
    </location>
    <ligand>
        <name>NAD(+)</name>
        <dbReference type="ChEBI" id="CHEBI:57540"/>
    </ligand>
</feature>
<dbReference type="InterPro" id="IPR036220">
    <property type="entry name" value="UDP-Glc/GDP-Man_DH_C_sf"/>
</dbReference>
<feature type="binding site" evidence="9">
    <location>
        <begin position="247"/>
        <end position="251"/>
    </location>
    <ligand>
        <name>substrate</name>
    </ligand>
</feature>
<dbReference type="SUPFAM" id="SSF52413">
    <property type="entry name" value="UDP-glucose/GDP-mannose dehydrogenase C-terminal domain"/>
    <property type="match status" value="1"/>
</dbReference>
<feature type="binding site" evidence="10">
    <location>
        <position position="33"/>
    </location>
    <ligand>
        <name>NAD(+)</name>
        <dbReference type="ChEBI" id="CHEBI:57540"/>
    </ligand>
</feature>
<dbReference type="InterPro" id="IPR028357">
    <property type="entry name" value="UDPglc_DH_bac"/>
</dbReference>
<evidence type="ECO:0000256" key="1">
    <source>
        <dbReference type="ARBA" id="ARBA00004701"/>
    </source>
</evidence>
<evidence type="ECO:0000256" key="7">
    <source>
        <dbReference type="PIRNR" id="PIRNR000124"/>
    </source>
</evidence>
<feature type="binding site" evidence="9">
    <location>
        <position position="319"/>
    </location>
    <ligand>
        <name>substrate</name>
    </ligand>
</feature>
<feature type="binding site" evidence="10">
    <location>
        <position position="38"/>
    </location>
    <ligand>
        <name>NAD(+)</name>
        <dbReference type="ChEBI" id="CHEBI:57540"/>
    </ligand>
</feature>
<dbReference type="Pfam" id="PF03721">
    <property type="entry name" value="UDPG_MGDP_dh_N"/>
    <property type="match status" value="1"/>
</dbReference>
<dbReference type="UniPathway" id="UPA00038">
    <property type="reaction ID" value="UER00491"/>
</dbReference>
<evidence type="ECO:0000256" key="6">
    <source>
        <dbReference type="ARBA" id="ARBA00047473"/>
    </source>
</evidence>
<dbReference type="SMART" id="SM00984">
    <property type="entry name" value="UDPG_MGDP_dh_C"/>
    <property type="match status" value="1"/>
</dbReference>
<evidence type="ECO:0000256" key="10">
    <source>
        <dbReference type="PIRSR" id="PIRSR500134-3"/>
    </source>
</evidence>
<dbReference type="EC" id="1.1.1.22" evidence="3 7"/>
<keyword evidence="13" id="KW-1185">Reference proteome</keyword>
<dbReference type="GO" id="GO:0000271">
    <property type="term" value="P:polysaccharide biosynthetic process"/>
    <property type="evidence" value="ECO:0007669"/>
    <property type="project" value="InterPro"/>
</dbReference>
<dbReference type="Pfam" id="PF03720">
    <property type="entry name" value="UDPG_MGDP_dh_C"/>
    <property type="match status" value="1"/>
</dbReference>
<feature type="domain" description="UDP-glucose/GDP-mannose dehydrogenase C-terminal" evidence="11">
    <location>
        <begin position="312"/>
        <end position="409"/>
    </location>
</feature>
<feature type="binding site" evidence="10">
    <location>
        <position position="153"/>
    </location>
    <ligand>
        <name>NAD(+)</name>
        <dbReference type="ChEBI" id="CHEBI:57540"/>
    </ligand>
</feature>
<dbReference type="PANTHER" id="PTHR43750">
    <property type="entry name" value="UDP-GLUCOSE 6-DEHYDROGENASE TUAD"/>
    <property type="match status" value="1"/>
</dbReference>
<sequence>MGTARIAVVGTGYVGLTTGACLAALGHRVTCVDVDEVKVARLSAGRVDILEPGLPELVVEGLAAGRLSFVVGARAAVANAEGVFLCVPTPMGAGGGADLRAVEAVVAEVGDALPAGCAVITKSTVPVGTAERIAGLLDRDDVAVVANPEFLREGSAVADFLGPDRIVVGSADPAAARWVAGLYRDLGAPTVLTDAASAELVKYAANCFLAMKLSYVNAVAELCERLGADVAAVTEGMGHDRRIGRTFLAPGPGWGGSCLPKDTSALLRIAESVGFDFGLLSATVAENIAQRDRVIAKIAAAAGGSLAGTRIGLLGLAFKAGTNDLRDSPALSVASVLCAHGAVVTAHDPAVAEPLPGMAVVGDPYRVAERADVVVVLTEWPEFAALDWAAMAARMAGDTVVDTRNLLDPDTVLAAGLSWTGVGRPRQRRLATA</sequence>
<evidence type="ECO:0000256" key="8">
    <source>
        <dbReference type="PIRSR" id="PIRSR500134-1"/>
    </source>
</evidence>
<evidence type="ECO:0000256" key="3">
    <source>
        <dbReference type="ARBA" id="ARBA00012954"/>
    </source>
</evidence>
<dbReference type="Gene3D" id="1.20.5.100">
    <property type="entry name" value="Cytochrome c1, transmembrane anchor, C-terminal"/>
    <property type="match status" value="1"/>
</dbReference>
<keyword evidence="5 7" id="KW-0520">NAD</keyword>
<evidence type="ECO:0000313" key="12">
    <source>
        <dbReference type="EMBL" id="SFP88464.1"/>
    </source>
</evidence>
<gene>
    <name evidence="12" type="ORF">SAMN05421810_103734</name>
</gene>
<dbReference type="OrthoDB" id="5193947at2"/>
<comment type="pathway">
    <text evidence="1">Nucleotide-sugar biosynthesis; UDP-alpha-D-glucuronate biosynthesis; UDP-alpha-D-glucuronate from UDP-alpha-D-glucose: step 1/1.</text>
</comment>
<dbReference type="PANTHER" id="PTHR43750:SF3">
    <property type="entry name" value="UDP-GLUCOSE 6-DEHYDROGENASE TUAD"/>
    <property type="match status" value="1"/>
</dbReference>
<dbReference type="InterPro" id="IPR014026">
    <property type="entry name" value="UDP-Glc/GDP-Man_DH_dimer"/>
</dbReference>
<comment type="catalytic activity">
    <reaction evidence="6 7">
        <text>UDP-alpha-D-glucose + 2 NAD(+) + H2O = UDP-alpha-D-glucuronate + 2 NADH + 3 H(+)</text>
        <dbReference type="Rhea" id="RHEA:23596"/>
        <dbReference type="ChEBI" id="CHEBI:15377"/>
        <dbReference type="ChEBI" id="CHEBI:15378"/>
        <dbReference type="ChEBI" id="CHEBI:57540"/>
        <dbReference type="ChEBI" id="CHEBI:57945"/>
        <dbReference type="ChEBI" id="CHEBI:58052"/>
        <dbReference type="ChEBI" id="CHEBI:58885"/>
        <dbReference type="EC" id="1.1.1.22"/>
    </reaction>
</comment>
<dbReference type="GO" id="GO:0003979">
    <property type="term" value="F:UDP-glucose 6-dehydrogenase activity"/>
    <property type="evidence" value="ECO:0007669"/>
    <property type="project" value="UniProtKB-EC"/>
</dbReference>
<name>A0A1I5TZJ9_9PSEU</name>
<dbReference type="AlphaFoldDB" id="A0A1I5TZJ9"/>
<evidence type="ECO:0000259" key="11">
    <source>
        <dbReference type="SMART" id="SM00984"/>
    </source>
</evidence>
<dbReference type="InterPro" id="IPR014027">
    <property type="entry name" value="UDP-Glc/GDP-Man_DH_C"/>
</dbReference>
<dbReference type="STRING" id="587909.SAMN05421810_103734"/>
<keyword evidence="4 7" id="KW-0560">Oxidoreductase</keyword>
<dbReference type="NCBIfam" id="TIGR03026">
    <property type="entry name" value="NDP-sugDHase"/>
    <property type="match status" value="1"/>
</dbReference>
<evidence type="ECO:0000256" key="2">
    <source>
        <dbReference type="ARBA" id="ARBA00006601"/>
    </source>
</evidence>
<dbReference type="SUPFAM" id="SSF51735">
    <property type="entry name" value="NAD(P)-binding Rossmann-fold domains"/>
    <property type="match status" value="1"/>
</dbReference>
<proteinExistence type="inferred from homology"/>
<dbReference type="InterPro" id="IPR001732">
    <property type="entry name" value="UDP-Glc/GDP-Man_DH_N"/>
</dbReference>
<dbReference type="Proteomes" id="UP000198727">
    <property type="component" value="Unassembled WGS sequence"/>
</dbReference>
<dbReference type="GO" id="GO:0051287">
    <property type="term" value="F:NAD binding"/>
    <property type="evidence" value="ECO:0007669"/>
    <property type="project" value="InterPro"/>
</dbReference>
<evidence type="ECO:0000256" key="4">
    <source>
        <dbReference type="ARBA" id="ARBA00023002"/>
    </source>
</evidence>
<evidence type="ECO:0000256" key="9">
    <source>
        <dbReference type="PIRSR" id="PIRSR500134-2"/>
    </source>
</evidence>
<dbReference type="InterPro" id="IPR036291">
    <property type="entry name" value="NAD(P)-bd_dom_sf"/>
</dbReference>
<feature type="binding site" evidence="9">
    <location>
        <begin position="150"/>
        <end position="153"/>
    </location>
    <ligand>
        <name>substrate</name>
    </ligand>
</feature>
<evidence type="ECO:0000313" key="13">
    <source>
        <dbReference type="Proteomes" id="UP000198727"/>
    </source>
</evidence>